<gene>
    <name evidence="1" type="ordered locus">Alfi_2652</name>
</gene>
<sequence>MHPGFGITRIRFNGYNLSLIVRHPFEISTAKVIKDSGNRERDVKNF</sequence>
<name>I3YPJ4_ALIFI</name>
<dbReference type="STRING" id="679935.Alfi_2652"/>
<dbReference type="Proteomes" id="UP000006052">
    <property type="component" value="Chromosome"/>
</dbReference>
<evidence type="ECO:0000313" key="1">
    <source>
        <dbReference type="EMBL" id="AFL78912.1"/>
    </source>
</evidence>
<protein>
    <submittedName>
        <fullName evidence="1">Uncharacterized protein</fullName>
    </submittedName>
</protein>
<reference evidence="2" key="1">
    <citation type="journal article" date="2013" name="Stand. Genomic Sci.">
        <title>Complete genome sequence of the bile-resistant pigment-producing anaerobe Alistipes finegoldii type strain (AHN2437(T)).</title>
        <authorList>
            <person name="Mavromatis K."/>
            <person name="Stackebrandt E."/>
            <person name="Munk C."/>
            <person name="Lapidus A."/>
            <person name="Nolan M."/>
            <person name="Lucas S."/>
            <person name="Hammon N."/>
            <person name="Deshpande S."/>
            <person name="Cheng J.F."/>
            <person name="Tapia R."/>
            <person name="Goodwin L.A."/>
            <person name="Pitluck S."/>
            <person name="Liolios K."/>
            <person name="Pagani I."/>
            <person name="Ivanova N."/>
            <person name="Mikhailova N."/>
            <person name="Huntemann M."/>
            <person name="Pati A."/>
            <person name="Chen A."/>
            <person name="Palaniappan K."/>
            <person name="Land M."/>
            <person name="Hauser L."/>
            <person name="Rohde M."/>
            <person name="Gronow S."/>
            <person name="Goker M."/>
            <person name="Detter J.C."/>
            <person name="Bristow J."/>
            <person name="Eisen J.A."/>
            <person name="Markowitz V."/>
            <person name="Hugenholtz P."/>
            <person name="Kyrpides N.C."/>
            <person name="Klenk H.P."/>
            <person name="Woyke T."/>
        </authorList>
    </citation>
    <scope>NUCLEOTIDE SEQUENCE</scope>
    <source>
        <strain evidence="2">DSM 17242 / JCM 16770 / AHN 2437 / CCUG 46020 / CIP 107999</strain>
    </source>
</reference>
<dbReference type="EMBL" id="CP003274">
    <property type="protein sequence ID" value="AFL78912.1"/>
    <property type="molecule type" value="Genomic_DNA"/>
</dbReference>
<proteinExistence type="predicted"/>
<dbReference type="KEGG" id="afd:Alfi_2652"/>
<organism evidence="1 2">
    <name type="scientific">Alistipes finegoldii (strain DSM 17242 / JCM 16770 / CCUG 46020 / CIP 107999 / KCTC 15236 / AHN 2437)</name>
    <dbReference type="NCBI Taxonomy" id="679935"/>
    <lineage>
        <taxon>Bacteria</taxon>
        <taxon>Pseudomonadati</taxon>
        <taxon>Bacteroidota</taxon>
        <taxon>Bacteroidia</taxon>
        <taxon>Bacteroidales</taxon>
        <taxon>Rikenellaceae</taxon>
        <taxon>Alistipes</taxon>
    </lineage>
</organism>
<dbReference type="PATRIC" id="fig|679935.3.peg.2568"/>
<evidence type="ECO:0000313" key="2">
    <source>
        <dbReference type="Proteomes" id="UP000006052"/>
    </source>
</evidence>
<accession>I3YPJ4</accession>
<dbReference type="AlphaFoldDB" id="I3YPJ4"/>
<dbReference type="HOGENOM" id="CLU_3179346_0_0_10"/>